<keyword evidence="7" id="KW-1185">Reference proteome</keyword>
<dbReference type="Pfam" id="PF12061">
    <property type="entry name" value="NB-LRR"/>
    <property type="match status" value="1"/>
</dbReference>
<keyword evidence="3" id="KW-0611">Plant defense</keyword>
<name>A0AAV1E3G5_OLDCO</name>
<dbReference type="InterPro" id="IPR042197">
    <property type="entry name" value="Apaf_helical"/>
</dbReference>
<dbReference type="Pfam" id="PF00931">
    <property type="entry name" value="NB-ARC"/>
    <property type="match status" value="1"/>
</dbReference>
<keyword evidence="3" id="KW-0381">Hypersensitive response</keyword>
<dbReference type="InterPro" id="IPR032675">
    <property type="entry name" value="LRR_dom_sf"/>
</dbReference>
<organism evidence="6 7">
    <name type="scientific">Oldenlandia corymbosa var. corymbosa</name>
    <dbReference type="NCBI Taxonomy" id="529605"/>
    <lineage>
        <taxon>Eukaryota</taxon>
        <taxon>Viridiplantae</taxon>
        <taxon>Streptophyta</taxon>
        <taxon>Embryophyta</taxon>
        <taxon>Tracheophyta</taxon>
        <taxon>Spermatophyta</taxon>
        <taxon>Magnoliopsida</taxon>
        <taxon>eudicotyledons</taxon>
        <taxon>Gunneridae</taxon>
        <taxon>Pentapetalae</taxon>
        <taxon>asterids</taxon>
        <taxon>lamiids</taxon>
        <taxon>Gentianales</taxon>
        <taxon>Rubiaceae</taxon>
        <taxon>Rubioideae</taxon>
        <taxon>Spermacoceae</taxon>
        <taxon>Hedyotis-Oldenlandia complex</taxon>
        <taxon>Oldenlandia</taxon>
    </lineage>
</organism>
<dbReference type="EMBL" id="OX459125">
    <property type="protein sequence ID" value="CAI9114725.1"/>
    <property type="molecule type" value="Genomic_DNA"/>
</dbReference>
<dbReference type="InterPro" id="IPR027417">
    <property type="entry name" value="P-loop_NTPase"/>
</dbReference>
<evidence type="ECO:0000256" key="1">
    <source>
        <dbReference type="ARBA" id="ARBA00002074"/>
    </source>
</evidence>
<protein>
    <submittedName>
        <fullName evidence="6">OLC1v1015512C1</fullName>
    </submittedName>
</protein>
<dbReference type="GO" id="GO:0043531">
    <property type="term" value="F:ADP binding"/>
    <property type="evidence" value="ECO:0007669"/>
    <property type="project" value="InterPro"/>
</dbReference>
<evidence type="ECO:0000256" key="2">
    <source>
        <dbReference type="ARBA" id="ARBA00022614"/>
    </source>
</evidence>
<evidence type="ECO:0000313" key="6">
    <source>
        <dbReference type="EMBL" id="CAI9114725.1"/>
    </source>
</evidence>
<evidence type="ECO:0000256" key="3">
    <source>
        <dbReference type="ARBA" id="ARBA00022667"/>
    </source>
</evidence>
<dbReference type="Gene3D" id="3.40.50.300">
    <property type="entry name" value="P-loop containing nucleotide triphosphate hydrolases"/>
    <property type="match status" value="1"/>
</dbReference>
<dbReference type="SUPFAM" id="SSF52540">
    <property type="entry name" value="P-loop containing nucleoside triphosphate hydrolases"/>
    <property type="match status" value="1"/>
</dbReference>
<dbReference type="PANTHER" id="PTHR15140">
    <property type="entry name" value="TUBULIN-SPECIFIC CHAPERONE E"/>
    <property type="match status" value="1"/>
</dbReference>
<dbReference type="Gene3D" id="3.80.10.10">
    <property type="entry name" value="Ribonuclease Inhibitor"/>
    <property type="match status" value="1"/>
</dbReference>
<feature type="domain" description="NB-ARC" evidence="4">
    <location>
        <begin position="502"/>
        <end position="624"/>
    </location>
</feature>
<evidence type="ECO:0000313" key="7">
    <source>
        <dbReference type="Proteomes" id="UP001161247"/>
    </source>
</evidence>
<dbReference type="AlphaFoldDB" id="A0AAV1E3G5"/>
<accession>A0AAV1E3G5</accession>
<dbReference type="Gene3D" id="1.10.8.430">
    <property type="entry name" value="Helical domain of apoptotic protease-activating factors"/>
    <property type="match status" value="1"/>
</dbReference>
<gene>
    <name evidence="6" type="ORF">OLC1_LOCUS21387</name>
</gene>
<evidence type="ECO:0000259" key="5">
    <source>
        <dbReference type="Pfam" id="PF12061"/>
    </source>
</evidence>
<dbReference type="InterPro" id="IPR021929">
    <property type="entry name" value="R1A-like_N"/>
</dbReference>
<dbReference type="Proteomes" id="UP001161247">
    <property type="component" value="Chromosome 8"/>
</dbReference>
<dbReference type="GO" id="GO:0009626">
    <property type="term" value="P:plant-type hypersensitive response"/>
    <property type="evidence" value="ECO:0007669"/>
    <property type="project" value="UniProtKB-KW"/>
</dbReference>
<keyword evidence="2" id="KW-0433">Leucine-rich repeat</keyword>
<comment type="function">
    <text evidence="1">Confers resistance to late blight (Phytophthora infestans) races carrying the avirulence gene Avr1. Resistance proteins guard the plant against pathogens that contain an appropriate avirulence protein via an indirect interaction with this avirulence protein. That triggers a defense system including the hypersensitive response, which restricts the pathogen growth.</text>
</comment>
<reference evidence="6" key="1">
    <citation type="submission" date="2023-03" db="EMBL/GenBank/DDBJ databases">
        <authorList>
            <person name="Julca I."/>
        </authorList>
    </citation>
    <scope>NUCLEOTIDE SEQUENCE</scope>
</reference>
<dbReference type="PANTHER" id="PTHR15140:SF33">
    <property type="entry name" value="LATE BLIGHT RESISTANCE PROTEIN HOMOLOG R1A-3 ISOFORM X1"/>
    <property type="match status" value="1"/>
</dbReference>
<dbReference type="SUPFAM" id="SSF52058">
    <property type="entry name" value="L domain-like"/>
    <property type="match status" value="1"/>
</dbReference>
<proteinExistence type="predicted"/>
<sequence>MLFLALRHCEEVDQGASRLFTIMNMIQSHLEEEGQRFELIDSLQLPLLRSEQSLCTLTEKIEDCRSEVKQNCSILMNYQLKSKEPATSDEVLGLINLMVQNLSDLAVLRREMMVGPQKELMKSLQKELQFMRCFVAFTATRCFDSQKFKDILSEIQAWANHIACVSYLIWVEGMDQDTASGICTRLSELLPEKAGKCLVVLKVSKSDTCLLAELITSFVDFLLKYLHTDIENHLESIQEGLAILLSFLLDSPQDYPKDRTLILAQADVSVSNAITWFFSRHRVKRESDWISLLSGFHEKISIIKEEVRMFCIQIPDVCEFKFLRPDGKRYFDFILENLQKMMKRRDDFNPLVERKIETVMREIEHLMPLLLDVTLMEGRTDHLDPTGLSVRVINMAYKAEYVIDLCSLMDTPIWYSMVCLSVVSAEIKNTKIEIENQLQDGFRLYPSAENARNALRRQATTSLVDDVVLGFEDQETNIIDHLLGGSEKLQIIGIFGMPGQAFAWTCVSQEYKPRDLLCDILSNITVVTDREVSNMSDEDLSERVRNCLMGRQYLIVLDDTWDAGVWNDLRLSFPDQNNGSRVLFTSRNKLAGHGKLKFISHPLRRFSDNESVELLLKKVFGKDDCPQDLLQISMSIAKQCKGLPLLIVLVAGPTSPKPDALSSVYSLSFISRSKRMYPINSRIFKIFRLLKVLDFGSIMLNSSFPECITLMIHLRYLSISGKITYIPPSIADLWNLETLIVQGEIFHAVHLPDTFWNMKSLRHVKVSEVACILFPKTFGKVNEPTQLNNLQSFSLVTLQDAYQDSKILLRRLPRLRKLSCRYSQAADFQYKIPYQLPIFVSLGELETLSIIHSTCDFVGGSGYASYSYLTPPFPVISTRTFPQTLKKLSLSKFCLSRRALSTIGRLANLAVLKLRRMAFEIFTWKVEDEEFPKLQFLELSTSTIEEWDAPDDDPFPRLERLVLKDCKSLKCIPSGFANIYSLKVIELHSCSINVKDSARKIVAEQRDMGNHDLKLVSL</sequence>
<dbReference type="InterPro" id="IPR002182">
    <property type="entry name" value="NB-ARC"/>
</dbReference>
<evidence type="ECO:0000259" key="4">
    <source>
        <dbReference type="Pfam" id="PF00931"/>
    </source>
</evidence>
<feature type="domain" description="Late blight resistance protein R1A-like N-terminal" evidence="5">
    <location>
        <begin position="59"/>
        <end position="192"/>
    </location>
</feature>